<dbReference type="EMBL" id="OA568384">
    <property type="protein sequence ID" value="CAD7201462.1"/>
    <property type="molecule type" value="Genomic_DNA"/>
</dbReference>
<reference evidence="2" key="1">
    <citation type="submission" date="2020-11" db="EMBL/GenBank/DDBJ databases">
        <authorList>
            <person name="Tran Van P."/>
        </authorList>
    </citation>
    <scope>NUCLEOTIDE SEQUENCE</scope>
</reference>
<protein>
    <submittedName>
        <fullName evidence="2">Uncharacterized protein</fullName>
    </submittedName>
</protein>
<gene>
    <name evidence="2" type="ORF">TDIB3V08_LOCUS7661</name>
</gene>
<accession>A0A7R8ZBE0</accession>
<feature type="compositionally biased region" description="Low complexity" evidence="1">
    <location>
        <begin position="48"/>
        <end position="70"/>
    </location>
</feature>
<evidence type="ECO:0000256" key="1">
    <source>
        <dbReference type="SAM" id="MobiDB-lite"/>
    </source>
</evidence>
<dbReference type="AlphaFoldDB" id="A0A7R8ZBE0"/>
<sequence>MIYTVALLKVLEAISSYSSAQIFIENSFPSIPAGELKYHAVYHSPRVSPKMSSEMSSSRGSVASVSSNRSGRQHSTMPTYTPQHPRAVHPLAVRHSASLDLQRKDKSTGRLLCVSLEAISSTAQRPASYPRSSMRVVQVEQLTPRKFLDKYSLPRVVRVMTEPQGEPLFSGGLGPLAGPLLLYRQYRSTKVQARSVPGPKDVTLVGPSLVIPDCYQGERLQVCSGGGKGKTPHK</sequence>
<organism evidence="2">
    <name type="scientific">Timema douglasi</name>
    <name type="common">Walking stick</name>
    <dbReference type="NCBI Taxonomy" id="61478"/>
    <lineage>
        <taxon>Eukaryota</taxon>
        <taxon>Metazoa</taxon>
        <taxon>Ecdysozoa</taxon>
        <taxon>Arthropoda</taxon>
        <taxon>Hexapoda</taxon>
        <taxon>Insecta</taxon>
        <taxon>Pterygota</taxon>
        <taxon>Neoptera</taxon>
        <taxon>Polyneoptera</taxon>
        <taxon>Phasmatodea</taxon>
        <taxon>Timematodea</taxon>
        <taxon>Timematoidea</taxon>
        <taxon>Timematidae</taxon>
        <taxon>Timema</taxon>
    </lineage>
</organism>
<feature type="compositionally biased region" description="Polar residues" evidence="1">
    <location>
        <begin position="73"/>
        <end position="82"/>
    </location>
</feature>
<evidence type="ECO:0000313" key="2">
    <source>
        <dbReference type="EMBL" id="CAD7201462.1"/>
    </source>
</evidence>
<name>A0A7R8ZBE0_TIMDO</name>
<proteinExistence type="predicted"/>
<feature type="region of interest" description="Disordered" evidence="1">
    <location>
        <begin position="48"/>
        <end position="84"/>
    </location>
</feature>